<reference evidence="5" key="1">
    <citation type="journal article" date="2013" name="Nat. Genet.">
        <title>The duck genome and transcriptome provide insight into an avian influenza virus reservoir species.</title>
        <authorList>
            <person name="Huang Y."/>
            <person name="Li Y."/>
            <person name="Burt D.W."/>
            <person name="Chen H."/>
            <person name="Zhang Y."/>
            <person name="Qian W."/>
            <person name="Kim H."/>
            <person name="Gan S."/>
            <person name="Zhao Y."/>
            <person name="Li J."/>
            <person name="Yi K."/>
            <person name="Feng H."/>
            <person name="Zhu P."/>
            <person name="Li B."/>
            <person name="Liu Q."/>
            <person name="Fairley S."/>
            <person name="Magor K.E."/>
            <person name="Du Z."/>
            <person name="Hu X."/>
            <person name="Goodman L."/>
            <person name="Tafer H."/>
            <person name="Vignal A."/>
            <person name="Lee T."/>
            <person name="Kim K.W."/>
            <person name="Sheng Z."/>
            <person name="An Y."/>
            <person name="Searle S."/>
            <person name="Herrero J."/>
            <person name="Groenen M.A."/>
            <person name="Crooijmans R.P."/>
            <person name="Faraut T."/>
            <person name="Cai Q."/>
            <person name="Webster R.G."/>
            <person name="Aldridge J.R."/>
            <person name="Warren W.C."/>
            <person name="Bartschat S."/>
            <person name="Kehr S."/>
            <person name="Marz M."/>
            <person name="Stadler P.F."/>
            <person name="Smith J."/>
            <person name="Kraus R.H."/>
            <person name="Zhao Y."/>
            <person name="Ren L."/>
            <person name="Fei J."/>
            <person name="Morisson M."/>
            <person name="Kaiser P."/>
            <person name="Griffin D.K."/>
            <person name="Rao M."/>
            <person name="Pitel F."/>
            <person name="Wang J."/>
            <person name="Li N."/>
        </authorList>
    </citation>
    <scope>NUCLEOTIDE SEQUENCE [LARGE SCALE GENOMIC DNA]</scope>
</reference>
<dbReference type="PANTHER" id="PTHR12814">
    <property type="entry name" value="RNA-BINDING PROTEIN NOB1"/>
    <property type="match status" value="1"/>
</dbReference>
<evidence type="ECO:0000256" key="1">
    <source>
        <dbReference type="SAM" id="MobiDB-lite"/>
    </source>
</evidence>
<evidence type="ECO:0000259" key="3">
    <source>
        <dbReference type="Pfam" id="PF15017"/>
    </source>
</evidence>
<dbReference type="Gene3D" id="6.20.210.10">
    <property type="entry name" value="Nin one binding (NOB1), Zn-ribbon-like"/>
    <property type="match status" value="1"/>
</dbReference>
<dbReference type="EMBL" id="KB743859">
    <property type="protein sequence ID" value="EOA96850.1"/>
    <property type="molecule type" value="Genomic_DNA"/>
</dbReference>
<feature type="non-terminal residue" evidence="4">
    <location>
        <position position="255"/>
    </location>
</feature>
<dbReference type="InterPro" id="IPR039907">
    <property type="entry name" value="NOB1"/>
</dbReference>
<dbReference type="InterPro" id="IPR014881">
    <property type="entry name" value="NOB1_Zn-bd"/>
</dbReference>
<dbReference type="Pfam" id="PF15017">
    <property type="entry name" value="WRNPLPNID"/>
    <property type="match status" value="1"/>
</dbReference>
<keyword evidence="5" id="KW-1185">Reference proteome</keyword>
<dbReference type="GO" id="GO:0004521">
    <property type="term" value="F:RNA endonuclease activity"/>
    <property type="evidence" value="ECO:0007669"/>
    <property type="project" value="TreeGrafter"/>
</dbReference>
<feature type="region of interest" description="Disordered" evidence="1">
    <location>
        <begin position="18"/>
        <end position="67"/>
    </location>
</feature>
<dbReference type="GO" id="GO:0030688">
    <property type="term" value="C:preribosome, small subunit precursor"/>
    <property type="evidence" value="ECO:0007669"/>
    <property type="project" value="TreeGrafter"/>
</dbReference>
<protein>
    <submittedName>
        <fullName evidence="4">RNA-binding protein NOB1</fullName>
    </submittedName>
</protein>
<feature type="non-terminal residue" evidence="4">
    <location>
        <position position="1"/>
    </location>
</feature>
<dbReference type="AlphaFoldDB" id="R0JHZ6"/>
<dbReference type="SUPFAM" id="SSF144206">
    <property type="entry name" value="NOB1 zinc finger-like"/>
    <property type="match status" value="1"/>
</dbReference>
<dbReference type="PANTHER" id="PTHR12814:SF2">
    <property type="entry name" value="RNA-BINDING PROTEIN NOB1"/>
    <property type="match status" value="1"/>
</dbReference>
<dbReference type="Proteomes" id="UP000296049">
    <property type="component" value="Unassembled WGS sequence"/>
</dbReference>
<sequence>EFGSFLYWRPPLPSIEDELQELEAHAVSVSPETTEEHRSPEDGDSAKEEEDEEDEDEEESDDEGWITPSNLKQVQQDLGHCDTAPADIQVGCVTTDFAMQVGAGGGGRSHILRCHGCFKTTSDMTKVFCPHCGNKTLKKVAVSVSEDGSLHMHFSRNPKVLNPRGLRYPLPAPQGGKHANNPHLVEDQPFPQQRLSRKARQKTNVFDPDYIAGVSPFAENDIYSRAANLHIRDAALGAGRRRLNPNAVTKKFVKR</sequence>
<dbReference type="Pfam" id="PF08772">
    <property type="entry name" value="Zn_ribbon_NOB1"/>
    <property type="match status" value="1"/>
</dbReference>
<name>R0JHZ6_ANAPL</name>
<feature type="compositionally biased region" description="Basic and acidic residues" evidence="1">
    <location>
        <begin position="34"/>
        <end position="46"/>
    </location>
</feature>
<feature type="compositionally biased region" description="Acidic residues" evidence="1">
    <location>
        <begin position="47"/>
        <end position="64"/>
    </location>
</feature>
<evidence type="ECO:0000313" key="4">
    <source>
        <dbReference type="EMBL" id="EOA96850.1"/>
    </source>
</evidence>
<evidence type="ECO:0000313" key="5">
    <source>
        <dbReference type="Proteomes" id="UP000296049"/>
    </source>
</evidence>
<dbReference type="GO" id="GO:0030490">
    <property type="term" value="P:maturation of SSU-rRNA"/>
    <property type="evidence" value="ECO:0007669"/>
    <property type="project" value="TreeGrafter"/>
</dbReference>
<dbReference type="InterPro" id="IPR033461">
    <property type="entry name" value="WRNPLPNID"/>
</dbReference>
<dbReference type="InterPro" id="IPR036283">
    <property type="entry name" value="NOB1_Zf-like_sf"/>
</dbReference>
<gene>
    <name evidence="4" type="ORF">Anapl_11899</name>
</gene>
<feature type="domain" description="Putative WW-binding" evidence="3">
    <location>
        <begin position="1"/>
        <end position="69"/>
    </location>
</feature>
<evidence type="ECO:0000259" key="2">
    <source>
        <dbReference type="Pfam" id="PF08772"/>
    </source>
</evidence>
<feature type="domain" description="Nin one binding (NOB1) Zn-ribbon-like" evidence="2">
    <location>
        <begin position="108"/>
        <end position="176"/>
    </location>
</feature>
<organism evidence="4 5">
    <name type="scientific">Anas platyrhynchos</name>
    <name type="common">Mallard</name>
    <name type="synonym">Anas boschas</name>
    <dbReference type="NCBI Taxonomy" id="8839"/>
    <lineage>
        <taxon>Eukaryota</taxon>
        <taxon>Metazoa</taxon>
        <taxon>Chordata</taxon>
        <taxon>Craniata</taxon>
        <taxon>Vertebrata</taxon>
        <taxon>Euteleostomi</taxon>
        <taxon>Archelosauria</taxon>
        <taxon>Archosauria</taxon>
        <taxon>Dinosauria</taxon>
        <taxon>Saurischia</taxon>
        <taxon>Theropoda</taxon>
        <taxon>Coelurosauria</taxon>
        <taxon>Aves</taxon>
        <taxon>Neognathae</taxon>
        <taxon>Galloanserae</taxon>
        <taxon>Anseriformes</taxon>
        <taxon>Anatidae</taxon>
        <taxon>Anatinae</taxon>
        <taxon>Anas</taxon>
    </lineage>
</organism>
<proteinExistence type="predicted"/>
<accession>R0JHZ6</accession>